<feature type="transmembrane region" description="Helical" evidence="6">
    <location>
        <begin position="75"/>
        <end position="94"/>
    </location>
</feature>
<feature type="transmembrane region" description="Helical" evidence="6">
    <location>
        <begin position="167"/>
        <end position="187"/>
    </location>
</feature>
<gene>
    <name evidence="10" type="ORF">DB88DRAFT_482798</name>
</gene>
<dbReference type="InterPro" id="IPR018820">
    <property type="entry name" value="BRE4-related_DUF2421"/>
</dbReference>
<protein>
    <recommendedName>
        <fullName evidence="12">ER transporter 6TM N-terminal domain-containing protein</fullName>
    </recommendedName>
</protein>
<comment type="subcellular location">
    <subcellularLocation>
        <location evidence="1">Membrane</location>
        <topology evidence="1">Multi-pass membrane protein</topology>
    </subcellularLocation>
</comment>
<dbReference type="PANTHER" id="PTHR37994">
    <property type="entry name" value="ARAE_2_N DOMAIN-CONTAINING PROTEIN-RELATED"/>
    <property type="match status" value="1"/>
</dbReference>
<evidence type="ECO:0000259" key="8">
    <source>
        <dbReference type="Pfam" id="PF10337"/>
    </source>
</evidence>
<feature type="transmembrane region" description="Helical" evidence="6">
    <location>
        <begin position="675"/>
        <end position="694"/>
    </location>
</feature>
<comment type="caution">
    <text evidence="10">The sequence shown here is derived from an EMBL/GenBank/DDBJ whole genome shotgun (WGS) entry which is preliminary data.</text>
</comment>
<evidence type="ECO:0000259" key="7">
    <source>
        <dbReference type="Pfam" id="PF10334"/>
    </source>
</evidence>
<dbReference type="InterPro" id="IPR049453">
    <property type="entry name" value="Memb_transporter_dom"/>
</dbReference>
<evidence type="ECO:0000313" key="10">
    <source>
        <dbReference type="EMBL" id="KAK1926726.1"/>
    </source>
</evidence>
<feature type="region of interest" description="Disordered" evidence="5">
    <location>
        <begin position="549"/>
        <end position="571"/>
    </location>
</feature>
<feature type="transmembrane region" description="Helical" evidence="6">
    <location>
        <begin position="193"/>
        <end position="213"/>
    </location>
</feature>
<reference evidence="10" key="1">
    <citation type="submission" date="2023-02" db="EMBL/GenBank/DDBJ databases">
        <title>Identification and recombinant expression of a fungal hydrolase from Papiliotrema laurentii that hydrolyzes apple cutin and clears colloidal polyester polyurethane.</title>
        <authorList>
            <consortium name="DOE Joint Genome Institute"/>
            <person name="Roman V.A."/>
            <person name="Bojanowski C."/>
            <person name="Crable B.R."/>
            <person name="Wagner D.N."/>
            <person name="Hung C.S."/>
            <person name="Nadeau L.J."/>
            <person name="Schratz L."/>
            <person name="Haridas S."/>
            <person name="Pangilinan J."/>
            <person name="Lipzen A."/>
            <person name="Na H."/>
            <person name="Yan M."/>
            <person name="Ng V."/>
            <person name="Grigoriev I.V."/>
            <person name="Spatafora J.W."/>
            <person name="Barlow D."/>
            <person name="Biffinger J."/>
            <person name="Kelley-Loughnane N."/>
            <person name="Varaljay V.A."/>
            <person name="Crookes-Goodson W.J."/>
        </authorList>
    </citation>
    <scope>NUCLEOTIDE SEQUENCE</scope>
    <source>
        <strain evidence="10">5307AH</strain>
    </source>
</reference>
<feature type="region of interest" description="Disordered" evidence="5">
    <location>
        <begin position="1"/>
        <end position="24"/>
    </location>
</feature>
<dbReference type="PANTHER" id="PTHR37994:SF3">
    <property type="entry name" value="ER TRANSPORTER 6TM N-TERMINAL DOMAIN-CONTAINING PROTEIN"/>
    <property type="match status" value="1"/>
</dbReference>
<dbReference type="Pfam" id="PF10337">
    <property type="entry name" value="ArAE_2_N"/>
    <property type="match status" value="1"/>
</dbReference>
<dbReference type="Proteomes" id="UP001182556">
    <property type="component" value="Unassembled WGS sequence"/>
</dbReference>
<accession>A0AAD9FV62</accession>
<evidence type="ECO:0000256" key="2">
    <source>
        <dbReference type="ARBA" id="ARBA00022692"/>
    </source>
</evidence>
<feature type="domain" description="Putative ER transporter 6TM N-terminal" evidence="8">
    <location>
        <begin position="37"/>
        <end position="441"/>
    </location>
</feature>
<feature type="compositionally biased region" description="Basic and acidic residues" evidence="5">
    <location>
        <begin position="10"/>
        <end position="24"/>
    </location>
</feature>
<feature type="transmembrane region" description="Helical" evidence="6">
    <location>
        <begin position="624"/>
        <end position="646"/>
    </location>
</feature>
<evidence type="ECO:0000256" key="1">
    <source>
        <dbReference type="ARBA" id="ARBA00004141"/>
    </source>
</evidence>
<dbReference type="EMBL" id="JAODAN010000002">
    <property type="protein sequence ID" value="KAK1926726.1"/>
    <property type="molecule type" value="Genomic_DNA"/>
</dbReference>
<sequence>MSKETNGSPAREKQGDTADSGSKETRGLWGRLKAAIPPWLGETLRSPRAWKTFTRCMVAFLVSMVLLVDDKTLRFMGQAGFFGLIVAMMIPPYMALSLFLFAMLTLIVGLCLGWAWGVAAMAAANQARDQVLLQQQITTTRSGFDSNANIDAQYQAAIFHGNFLDPAVSTVFGVFLFVGAYCFGLIRAHRPKLTLMAIFATIILDLMCCFGPLFPNTQYTLARQLLIPAGLYIATATACTILIFPQSLHHIVLTDLVKTNLKPMQSLLRLQDQVITTLPSDKDKISELSAKAHALRSAHVQGVNALDGQMAMLQLEITRGQIGPRDLARVFEKAKQVGTLSYALASFVVIIDESHKVLYKYPADQSSRTNYRTRKQFDDATKHRHPGTGLDDLVPIVARSTADLRAAADKGLNDAIEWLDVVNHSRWTKVPASAAAITVREANLASLKSALSEFRSSKHFEPLEPYRDLFDDSGNLRPHVRKTLRVSASSVFRCNVFMSTLIAFSAALTELLEMLLEIERANPKARIQLPSAFARMLVKTANIRSGTINPLDMGNGEAEDEDEVSDDASSTETLVEEKHKAKVKKAKTYAKDPDARDPNNIFQRFGRKMAALWKALTSPQGLFAFKYALVSIALWCPSVIQTSAWFTYHNRGLWALIMAQTGLGVFAGEQIASFLVRICGTLIGLVIGMVVWYIGAPGLGKGNPYGVVAATLVFTGPFLFLRLFAPIQSMALWLMTAVTIVFVVGYSWVDEHIYQLANQGSGAGLAGRRALLVIIGFTAAFLIMLFPRPLTARQVVRRGLAKNIAATSDLFVQILGAIEEESEGADSSVKIDQVARLDKIRKPFLKISGRAQHVRVQMAFASAEPGVKGPWPKEQYQALFTAHGNLLGALSLLSGAYSRLHPIWCRRLEKSDHLNPAFVADCLSLFALLHTSLLAGQPMPPTMPIFERLVYHAQKKEMFARQFEERVAKAVDDDDDEEEDGSMSIEAQEDSRALLLLDEPLTWDLCHDEQLAIFATAMVAMTHVVNGLNELQRIIIELVGERDLGQFEQAQERWARYEAV</sequence>
<feature type="transmembrane region" description="Helical" evidence="6">
    <location>
        <begin position="706"/>
        <end position="724"/>
    </location>
</feature>
<feature type="transmembrane region" description="Helical" evidence="6">
    <location>
        <begin position="731"/>
        <end position="749"/>
    </location>
</feature>
<keyword evidence="4 6" id="KW-0472">Membrane</keyword>
<keyword evidence="2 6" id="KW-0812">Transmembrane</keyword>
<dbReference type="Pfam" id="PF13515">
    <property type="entry name" value="FUSC_2"/>
    <property type="match status" value="1"/>
</dbReference>
<keyword evidence="11" id="KW-1185">Reference proteome</keyword>
<evidence type="ECO:0000259" key="9">
    <source>
        <dbReference type="Pfam" id="PF13515"/>
    </source>
</evidence>
<feature type="transmembrane region" description="Helical" evidence="6">
    <location>
        <begin position="100"/>
        <end position="124"/>
    </location>
</feature>
<proteinExistence type="predicted"/>
<evidence type="ECO:0000256" key="5">
    <source>
        <dbReference type="SAM" id="MobiDB-lite"/>
    </source>
</evidence>
<feature type="transmembrane region" description="Helical" evidence="6">
    <location>
        <begin position="769"/>
        <end position="787"/>
    </location>
</feature>
<feature type="transmembrane region" description="Helical" evidence="6">
    <location>
        <begin position="225"/>
        <end position="244"/>
    </location>
</feature>
<feature type="compositionally biased region" description="Acidic residues" evidence="5">
    <location>
        <begin position="557"/>
        <end position="566"/>
    </location>
</feature>
<dbReference type="GO" id="GO:0016020">
    <property type="term" value="C:membrane"/>
    <property type="evidence" value="ECO:0007669"/>
    <property type="project" value="UniProtKB-SubCell"/>
</dbReference>
<keyword evidence="3 6" id="KW-1133">Transmembrane helix</keyword>
<evidence type="ECO:0000256" key="6">
    <source>
        <dbReference type="SAM" id="Phobius"/>
    </source>
</evidence>
<name>A0AAD9FV62_PAPLA</name>
<evidence type="ECO:0000256" key="3">
    <source>
        <dbReference type="ARBA" id="ARBA00022989"/>
    </source>
</evidence>
<organism evidence="10 11">
    <name type="scientific">Papiliotrema laurentii</name>
    <name type="common">Cryptococcus laurentii</name>
    <dbReference type="NCBI Taxonomy" id="5418"/>
    <lineage>
        <taxon>Eukaryota</taxon>
        <taxon>Fungi</taxon>
        <taxon>Dikarya</taxon>
        <taxon>Basidiomycota</taxon>
        <taxon>Agaricomycotina</taxon>
        <taxon>Tremellomycetes</taxon>
        <taxon>Tremellales</taxon>
        <taxon>Rhynchogastremaceae</taxon>
        <taxon>Papiliotrema</taxon>
    </lineage>
</organism>
<dbReference type="Pfam" id="PF10334">
    <property type="entry name" value="BRE4"/>
    <property type="match status" value="1"/>
</dbReference>
<dbReference type="InterPro" id="IPR018823">
    <property type="entry name" value="ArAE_2_N"/>
</dbReference>
<evidence type="ECO:0000256" key="4">
    <source>
        <dbReference type="ARBA" id="ARBA00023136"/>
    </source>
</evidence>
<feature type="domain" description="DUF2421" evidence="7">
    <location>
        <begin position="787"/>
        <end position="1041"/>
    </location>
</feature>
<dbReference type="AlphaFoldDB" id="A0AAD9FV62"/>
<evidence type="ECO:0000313" key="11">
    <source>
        <dbReference type="Proteomes" id="UP001182556"/>
    </source>
</evidence>
<evidence type="ECO:0008006" key="12">
    <source>
        <dbReference type="Google" id="ProtNLM"/>
    </source>
</evidence>
<feature type="domain" description="Integral membrane bound transporter" evidence="9">
    <location>
        <begin position="644"/>
        <end position="783"/>
    </location>
</feature>